<dbReference type="InterPro" id="IPR036667">
    <property type="entry name" value="PTS_IIB_sorbose-sp_sf"/>
</dbReference>
<evidence type="ECO:0000313" key="10">
    <source>
        <dbReference type="Proteomes" id="UP000004191"/>
    </source>
</evidence>
<evidence type="ECO:0000256" key="1">
    <source>
        <dbReference type="ARBA" id="ARBA00004496"/>
    </source>
</evidence>
<name>H3NQH3_9FIRM</name>
<dbReference type="SUPFAM" id="SSF52728">
    <property type="entry name" value="PTS IIb component"/>
    <property type="match status" value="1"/>
</dbReference>
<evidence type="ECO:0000256" key="5">
    <source>
        <dbReference type="ARBA" id="ARBA00022679"/>
    </source>
</evidence>
<comment type="caution">
    <text evidence="9">The sequence shown here is derived from an EMBL/GenBank/DDBJ whole genome shotgun (WGS) entry which is preliminary data.</text>
</comment>
<protein>
    <recommendedName>
        <fullName evidence="8">PTS EIIB type-4 domain-containing protein</fullName>
    </recommendedName>
</protein>
<dbReference type="EMBL" id="AGEI01000029">
    <property type="protein sequence ID" value="EHR32303.1"/>
    <property type="molecule type" value="Genomic_DNA"/>
</dbReference>
<dbReference type="GO" id="GO:0005737">
    <property type="term" value="C:cytoplasm"/>
    <property type="evidence" value="ECO:0007669"/>
    <property type="project" value="UniProtKB-SubCell"/>
</dbReference>
<proteinExistence type="predicted"/>
<evidence type="ECO:0000256" key="7">
    <source>
        <dbReference type="ARBA" id="ARBA00022777"/>
    </source>
</evidence>
<evidence type="ECO:0000313" key="9">
    <source>
        <dbReference type="EMBL" id="EHR32303.1"/>
    </source>
</evidence>
<keyword evidence="7" id="KW-0418">Kinase</keyword>
<evidence type="ECO:0000259" key="8">
    <source>
        <dbReference type="PROSITE" id="PS51101"/>
    </source>
</evidence>
<keyword evidence="2" id="KW-0813">Transport</keyword>
<evidence type="ECO:0000256" key="3">
    <source>
        <dbReference type="ARBA" id="ARBA00022490"/>
    </source>
</evidence>
<keyword evidence="10" id="KW-1185">Reference proteome</keyword>
<evidence type="ECO:0000256" key="4">
    <source>
        <dbReference type="ARBA" id="ARBA00022597"/>
    </source>
</evidence>
<dbReference type="PROSITE" id="PS51101">
    <property type="entry name" value="PTS_EIIB_TYPE_4"/>
    <property type="match status" value="1"/>
</dbReference>
<dbReference type="OrthoDB" id="9788818at2"/>
<dbReference type="InterPro" id="IPR004720">
    <property type="entry name" value="PTS_IIB_sorbose-sp"/>
</dbReference>
<dbReference type="HOGENOM" id="CLU_116175_2_0_9"/>
<dbReference type="AlphaFoldDB" id="H3NQH3"/>
<dbReference type="eggNOG" id="COG3444">
    <property type="taxonomic scope" value="Bacteria"/>
</dbReference>
<dbReference type="Gene3D" id="3.40.35.10">
    <property type="entry name" value="Phosphotransferase system, sorbose subfamily IIB component"/>
    <property type="match status" value="1"/>
</dbReference>
<organism evidence="9 10">
    <name type="scientific">Helcococcus kunzii ATCC 51366</name>
    <dbReference type="NCBI Taxonomy" id="883114"/>
    <lineage>
        <taxon>Bacteria</taxon>
        <taxon>Bacillati</taxon>
        <taxon>Bacillota</taxon>
        <taxon>Tissierellia</taxon>
        <taxon>Tissierellales</taxon>
        <taxon>Peptoniphilaceae</taxon>
        <taxon>Helcococcus</taxon>
    </lineage>
</organism>
<dbReference type="Pfam" id="PF03830">
    <property type="entry name" value="PTSIIB_sorb"/>
    <property type="match status" value="1"/>
</dbReference>
<dbReference type="RefSeq" id="WP_005399099.1">
    <property type="nucleotide sequence ID" value="NZ_JH601088.1"/>
</dbReference>
<dbReference type="STRING" id="883114.HMPREF9709_01584"/>
<keyword evidence="3" id="KW-0963">Cytoplasm</keyword>
<dbReference type="GO" id="GO:0009401">
    <property type="term" value="P:phosphoenolpyruvate-dependent sugar phosphotransferase system"/>
    <property type="evidence" value="ECO:0007669"/>
    <property type="project" value="UniProtKB-KW"/>
</dbReference>
<gene>
    <name evidence="9" type="ORF">HMPREF9709_01584</name>
</gene>
<accession>H3NQH3</accession>
<feature type="domain" description="PTS EIIB type-4" evidence="8">
    <location>
        <begin position="1"/>
        <end position="169"/>
    </location>
</feature>
<evidence type="ECO:0000256" key="6">
    <source>
        <dbReference type="ARBA" id="ARBA00022683"/>
    </source>
</evidence>
<comment type="subcellular location">
    <subcellularLocation>
        <location evidence="1">Cytoplasm</location>
    </subcellularLocation>
</comment>
<keyword evidence="6" id="KW-0598">Phosphotransferase system</keyword>
<dbReference type="GeneID" id="96999526"/>
<reference evidence="9 10" key="1">
    <citation type="submission" date="2012-01" db="EMBL/GenBank/DDBJ databases">
        <title>The Genome Sequence of Helcococcus kunzii ATCC 51366.</title>
        <authorList>
            <consortium name="The Broad Institute Genome Sequencing Platform"/>
            <person name="Earl A."/>
            <person name="Ward D."/>
            <person name="Feldgarden M."/>
            <person name="Gevers D."/>
            <person name="Huys G."/>
            <person name="Young S.K."/>
            <person name="Zeng Q."/>
            <person name="Gargeya S."/>
            <person name="Fitzgerald M."/>
            <person name="Haas B."/>
            <person name="Abouelleil A."/>
            <person name="Alvarado L."/>
            <person name="Arachchi H.M."/>
            <person name="Berlin A."/>
            <person name="Chapman S.B."/>
            <person name="Gearin G."/>
            <person name="Goldberg J."/>
            <person name="Griggs A."/>
            <person name="Gujja S."/>
            <person name="Hansen M."/>
            <person name="Heiman D."/>
            <person name="Howarth C."/>
            <person name="Larimer J."/>
            <person name="Lui A."/>
            <person name="MacDonald P.J.P."/>
            <person name="McCowen C."/>
            <person name="Montmayeur A."/>
            <person name="Murphy C."/>
            <person name="Neiman D."/>
            <person name="Pearson M."/>
            <person name="Priest M."/>
            <person name="Roberts A."/>
            <person name="Saif S."/>
            <person name="Shea T."/>
            <person name="Sisk P."/>
            <person name="Stolte C."/>
            <person name="Sykes S."/>
            <person name="Wortman J."/>
            <person name="Nusbaum C."/>
            <person name="Birren B."/>
        </authorList>
    </citation>
    <scope>NUCLEOTIDE SEQUENCE [LARGE SCALE GENOMIC DNA]</scope>
    <source>
        <strain evidence="9 10">ATCC 51366</strain>
    </source>
</reference>
<keyword evidence="5" id="KW-0808">Transferase</keyword>
<sequence length="169" mass="19183">MIKLVRLDERLIHGQVAIKWSRQLGINRIVVVNTEASKDIVIQKSLLMASPPNVKVAIKDIESSIKLLNDSRIDSVDVLVIVSEINDLLRITREVKGIQKINIGNYGRIAEKQSDLQRKSYARNLYLYDSEKAMLKEVVETNVPVFYQTIPDDPSVKLSELLKIGEKND</sequence>
<dbReference type="Proteomes" id="UP000004191">
    <property type="component" value="Unassembled WGS sequence"/>
</dbReference>
<evidence type="ECO:0000256" key="2">
    <source>
        <dbReference type="ARBA" id="ARBA00022448"/>
    </source>
</evidence>
<dbReference type="GO" id="GO:0016301">
    <property type="term" value="F:kinase activity"/>
    <property type="evidence" value="ECO:0007669"/>
    <property type="project" value="UniProtKB-KW"/>
</dbReference>
<dbReference type="GO" id="GO:0008982">
    <property type="term" value="F:protein-N(PI)-phosphohistidine-sugar phosphotransferase activity"/>
    <property type="evidence" value="ECO:0007669"/>
    <property type="project" value="InterPro"/>
</dbReference>
<keyword evidence="4" id="KW-0762">Sugar transport</keyword>